<accession>A0ABX2R6P8</accession>
<feature type="transmembrane region" description="Helical" evidence="1">
    <location>
        <begin position="69"/>
        <end position="89"/>
    </location>
</feature>
<comment type="caution">
    <text evidence="2">The sequence shown here is derived from an EMBL/GenBank/DDBJ whole genome shotgun (WGS) entry which is preliminary data.</text>
</comment>
<feature type="transmembrane region" description="Helical" evidence="1">
    <location>
        <begin position="37"/>
        <end position="57"/>
    </location>
</feature>
<gene>
    <name evidence="2" type="ORF">HDG70_000547</name>
</gene>
<evidence type="ECO:0000313" key="2">
    <source>
        <dbReference type="EMBL" id="NYE56841.1"/>
    </source>
</evidence>
<keyword evidence="1" id="KW-1133">Transmembrane helix</keyword>
<keyword evidence="3" id="KW-1185">Reference proteome</keyword>
<reference evidence="2 3" key="1">
    <citation type="submission" date="2020-07" db="EMBL/GenBank/DDBJ databases">
        <title>Genomic Encyclopedia of Type Strains, Phase III (KMG-III): the genomes of soil and plant-associated and newly described type strains.</title>
        <authorList>
            <person name="Whitman W."/>
        </authorList>
    </citation>
    <scope>NUCLEOTIDE SEQUENCE [LARGE SCALE GENOMIC DNA]</scope>
    <source>
        <strain evidence="2 3">DSM 11255</strain>
    </source>
</reference>
<organism evidence="2 3">
    <name type="scientific">Carboxydothermus ferrireducens DSM 11255</name>
    <dbReference type="NCBI Taxonomy" id="1119529"/>
    <lineage>
        <taxon>Bacteria</taxon>
        <taxon>Bacillati</taxon>
        <taxon>Bacillota</taxon>
        <taxon>Clostridia</taxon>
        <taxon>Thermoanaerobacterales</taxon>
        <taxon>Thermoanaerobacteraceae</taxon>
        <taxon>Carboxydothermus</taxon>
    </lineage>
</organism>
<protein>
    <submittedName>
        <fullName evidence="2">Membrane protein (TIGR04086 family)</fullName>
    </submittedName>
</protein>
<dbReference type="Proteomes" id="UP000604066">
    <property type="component" value="Unassembled WGS sequence"/>
</dbReference>
<dbReference type="EMBL" id="JACCBS010000001">
    <property type="protein sequence ID" value="NYE56841.1"/>
    <property type="molecule type" value="Genomic_DNA"/>
</dbReference>
<keyword evidence="1" id="KW-0812">Transmembrane</keyword>
<feature type="transmembrane region" description="Helical" evidence="1">
    <location>
        <begin position="7"/>
        <end position="31"/>
    </location>
</feature>
<name>A0ABX2R6P8_9THEO</name>
<dbReference type="RefSeq" id="WP_011343859.1">
    <property type="nucleotide sequence ID" value="NZ_ATYG01000028.1"/>
</dbReference>
<feature type="transmembrane region" description="Helical" evidence="1">
    <location>
        <begin position="101"/>
        <end position="118"/>
    </location>
</feature>
<sequence length="119" mass="13067">MNFKAVFWGTIIALGTLLFLGTIFAVIFYYFITNFAWWTALSFAVLFISLLAGGFAASRRAQKKGLWHGLLIGVIFIVIFLIASAVLFHTPFSWVSFLEKSLIILLAGAIGGILGVSIF</sequence>
<dbReference type="NCBIfam" id="TIGR04086">
    <property type="entry name" value="TIGR04086_membr"/>
    <property type="match status" value="1"/>
</dbReference>
<dbReference type="InterPro" id="IPR023804">
    <property type="entry name" value="DUF3792_TM"/>
</dbReference>
<keyword evidence="1" id="KW-0472">Membrane</keyword>
<evidence type="ECO:0000313" key="3">
    <source>
        <dbReference type="Proteomes" id="UP000604066"/>
    </source>
</evidence>
<proteinExistence type="predicted"/>
<dbReference type="Pfam" id="PF12670">
    <property type="entry name" value="DUF3792"/>
    <property type="match status" value="1"/>
</dbReference>
<evidence type="ECO:0000256" key="1">
    <source>
        <dbReference type="SAM" id="Phobius"/>
    </source>
</evidence>